<protein>
    <submittedName>
        <fullName evidence="2">Uncharacterized protein</fullName>
    </submittedName>
</protein>
<keyword evidence="3" id="KW-1185">Reference proteome</keyword>
<gene>
    <name evidence="2" type="ORF">RGD00_19985</name>
</gene>
<feature type="region of interest" description="Disordered" evidence="1">
    <location>
        <begin position="49"/>
        <end position="70"/>
    </location>
</feature>
<organism evidence="2 3">
    <name type="scientific">Ruixingdingia sedimenti</name>
    <dbReference type="NCBI Taxonomy" id="3073604"/>
    <lineage>
        <taxon>Bacteria</taxon>
        <taxon>Pseudomonadati</taxon>
        <taxon>Pseudomonadota</taxon>
        <taxon>Alphaproteobacteria</taxon>
        <taxon>Rhodobacterales</taxon>
        <taxon>Paracoccaceae</taxon>
        <taxon>Ruixingdingia</taxon>
    </lineage>
</organism>
<dbReference type="RefSeq" id="WP_310459040.1">
    <property type="nucleotide sequence ID" value="NZ_JAVKPH010000037.1"/>
</dbReference>
<comment type="caution">
    <text evidence="2">The sequence shown here is derived from an EMBL/GenBank/DDBJ whole genome shotgun (WGS) entry which is preliminary data.</text>
</comment>
<accession>A0ABU1FDD6</accession>
<proteinExistence type="predicted"/>
<reference evidence="2 3" key="1">
    <citation type="submission" date="2023-09" db="EMBL/GenBank/DDBJ databases">
        <title>Xinfangfangia sedmenti sp. nov., isolated the sedment.</title>
        <authorList>
            <person name="Xu L."/>
        </authorList>
    </citation>
    <scope>NUCLEOTIDE SEQUENCE [LARGE SCALE GENOMIC DNA]</scope>
    <source>
        <strain evidence="2 3">LG-4</strain>
    </source>
</reference>
<evidence type="ECO:0000313" key="3">
    <source>
        <dbReference type="Proteomes" id="UP001247754"/>
    </source>
</evidence>
<evidence type="ECO:0000256" key="1">
    <source>
        <dbReference type="SAM" id="MobiDB-lite"/>
    </source>
</evidence>
<sequence>MTEQLSKGSRHKRRRTEAKKMVAIFKRIGGDNPPSAHEVMKMEAWKATRPSQLPRFERETRTGRYAGSKP</sequence>
<dbReference type="EMBL" id="JAVKPH010000037">
    <property type="protein sequence ID" value="MDR5654897.1"/>
    <property type="molecule type" value="Genomic_DNA"/>
</dbReference>
<name>A0ABU1FDD6_9RHOB</name>
<evidence type="ECO:0000313" key="2">
    <source>
        <dbReference type="EMBL" id="MDR5654897.1"/>
    </source>
</evidence>
<dbReference type="Proteomes" id="UP001247754">
    <property type="component" value="Unassembled WGS sequence"/>
</dbReference>